<sequence length="94" mass="10215">MEMGKSPIYLEKKALGAFKQRVPSCSPLLNFLLVKNQHQEARARSSSRRRSNGAGYISVANQTASAEPRTQGQGERGNGLCAGTPRPVTVHSLY</sequence>
<dbReference type="EMBL" id="JAINUF010000005">
    <property type="protein sequence ID" value="KAJ8359887.1"/>
    <property type="molecule type" value="Genomic_DNA"/>
</dbReference>
<organism evidence="2 3">
    <name type="scientific">Synaphobranchus kaupii</name>
    <name type="common">Kaup's arrowtooth eel</name>
    <dbReference type="NCBI Taxonomy" id="118154"/>
    <lineage>
        <taxon>Eukaryota</taxon>
        <taxon>Metazoa</taxon>
        <taxon>Chordata</taxon>
        <taxon>Craniata</taxon>
        <taxon>Vertebrata</taxon>
        <taxon>Euteleostomi</taxon>
        <taxon>Actinopterygii</taxon>
        <taxon>Neopterygii</taxon>
        <taxon>Teleostei</taxon>
        <taxon>Anguilliformes</taxon>
        <taxon>Synaphobranchidae</taxon>
        <taxon>Synaphobranchus</taxon>
    </lineage>
</organism>
<feature type="compositionally biased region" description="Polar residues" evidence="1">
    <location>
        <begin position="59"/>
        <end position="73"/>
    </location>
</feature>
<reference evidence="2" key="1">
    <citation type="journal article" date="2023" name="Science">
        <title>Genome structures resolve the early diversification of teleost fishes.</title>
        <authorList>
            <person name="Parey E."/>
            <person name="Louis A."/>
            <person name="Montfort J."/>
            <person name="Bouchez O."/>
            <person name="Roques C."/>
            <person name="Iampietro C."/>
            <person name="Lluch J."/>
            <person name="Castinel A."/>
            <person name="Donnadieu C."/>
            <person name="Desvignes T."/>
            <person name="Floi Bucao C."/>
            <person name="Jouanno E."/>
            <person name="Wen M."/>
            <person name="Mejri S."/>
            <person name="Dirks R."/>
            <person name="Jansen H."/>
            <person name="Henkel C."/>
            <person name="Chen W.J."/>
            <person name="Zahm M."/>
            <person name="Cabau C."/>
            <person name="Klopp C."/>
            <person name="Thompson A.W."/>
            <person name="Robinson-Rechavi M."/>
            <person name="Braasch I."/>
            <person name="Lecointre G."/>
            <person name="Bobe J."/>
            <person name="Postlethwait J.H."/>
            <person name="Berthelot C."/>
            <person name="Roest Crollius H."/>
            <person name="Guiguen Y."/>
        </authorList>
    </citation>
    <scope>NUCLEOTIDE SEQUENCE</scope>
    <source>
        <strain evidence="2">WJC10195</strain>
    </source>
</reference>
<evidence type="ECO:0000313" key="3">
    <source>
        <dbReference type="Proteomes" id="UP001152622"/>
    </source>
</evidence>
<name>A0A9Q1FJ32_SYNKA</name>
<feature type="region of interest" description="Disordered" evidence="1">
    <location>
        <begin position="39"/>
        <end position="94"/>
    </location>
</feature>
<accession>A0A9Q1FJ32</accession>
<dbReference type="Proteomes" id="UP001152622">
    <property type="component" value="Chromosome 5"/>
</dbReference>
<gene>
    <name evidence="2" type="ORF">SKAU_G00164120</name>
</gene>
<protein>
    <submittedName>
        <fullName evidence="2">Uncharacterized protein</fullName>
    </submittedName>
</protein>
<evidence type="ECO:0000313" key="2">
    <source>
        <dbReference type="EMBL" id="KAJ8359887.1"/>
    </source>
</evidence>
<proteinExistence type="predicted"/>
<keyword evidence="3" id="KW-1185">Reference proteome</keyword>
<evidence type="ECO:0000256" key="1">
    <source>
        <dbReference type="SAM" id="MobiDB-lite"/>
    </source>
</evidence>
<comment type="caution">
    <text evidence="2">The sequence shown here is derived from an EMBL/GenBank/DDBJ whole genome shotgun (WGS) entry which is preliminary data.</text>
</comment>
<dbReference type="AlphaFoldDB" id="A0A9Q1FJ32"/>